<protein>
    <submittedName>
        <fullName evidence="2">Uncharacterized protein</fullName>
    </submittedName>
</protein>
<evidence type="ECO:0000313" key="4">
    <source>
        <dbReference type="Proteomes" id="UP000188532"/>
    </source>
</evidence>
<evidence type="ECO:0000256" key="1">
    <source>
        <dbReference type="SAM" id="MobiDB-lite"/>
    </source>
</evidence>
<evidence type="ECO:0000313" key="2">
    <source>
        <dbReference type="EMBL" id="OOK78967.1"/>
    </source>
</evidence>
<sequence>MLTVVAGLSAGPVGRPIGGKARFGKPHGWNCSEAPNDRRDRIPSVWRTSPNTAGFQT</sequence>
<evidence type="ECO:0000313" key="3">
    <source>
        <dbReference type="EMBL" id="OOK80275.1"/>
    </source>
</evidence>
<proteinExistence type="predicted"/>
<reference evidence="4 5" key="1">
    <citation type="submission" date="2017-02" db="EMBL/GenBank/DDBJ databases">
        <title>Complete genome sequences of Mycobacterium kansasii strains isolated from rhesus macaques.</title>
        <authorList>
            <person name="Panda A."/>
            <person name="Nagaraj S."/>
            <person name="Zhao X."/>
            <person name="Tettelin H."/>
            <person name="Detolla L.J."/>
        </authorList>
    </citation>
    <scope>NUCLEOTIDE SEQUENCE [LARGE SCALE GENOMIC DNA]</scope>
    <source>
        <strain evidence="3 4">11-3469</strain>
        <strain evidence="2 5">11-3813</strain>
    </source>
</reference>
<dbReference type="AlphaFoldDB" id="A0A1V3XID1"/>
<accession>A0A1V3XID1</accession>
<dbReference type="Proteomes" id="UP000189229">
    <property type="component" value="Unassembled WGS sequence"/>
</dbReference>
<name>A0A1V3XID1_MYCKA</name>
<gene>
    <name evidence="3" type="ORF">BZL29_2861</name>
    <name evidence="2" type="ORF">BZL30_2934</name>
</gene>
<dbReference type="Proteomes" id="UP000188532">
    <property type="component" value="Unassembled WGS sequence"/>
</dbReference>
<comment type="caution">
    <text evidence="2">The sequence shown here is derived from an EMBL/GenBank/DDBJ whole genome shotgun (WGS) entry which is preliminary data.</text>
</comment>
<feature type="compositionally biased region" description="Polar residues" evidence="1">
    <location>
        <begin position="46"/>
        <end position="57"/>
    </location>
</feature>
<dbReference type="EMBL" id="MVBM01000002">
    <property type="protein sequence ID" value="OOK78967.1"/>
    <property type="molecule type" value="Genomic_DNA"/>
</dbReference>
<evidence type="ECO:0000313" key="5">
    <source>
        <dbReference type="Proteomes" id="UP000189229"/>
    </source>
</evidence>
<feature type="region of interest" description="Disordered" evidence="1">
    <location>
        <begin position="1"/>
        <end position="57"/>
    </location>
</feature>
<dbReference type="EMBL" id="MVBN01000002">
    <property type="protein sequence ID" value="OOK80275.1"/>
    <property type="molecule type" value="Genomic_DNA"/>
</dbReference>
<organism evidence="2 5">
    <name type="scientific">Mycobacterium kansasii</name>
    <dbReference type="NCBI Taxonomy" id="1768"/>
    <lineage>
        <taxon>Bacteria</taxon>
        <taxon>Bacillati</taxon>
        <taxon>Actinomycetota</taxon>
        <taxon>Actinomycetes</taxon>
        <taxon>Mycobacteriales</taxon>
        <taxon>Mycobacteriaceae</taxon>
        <taxon>Mycobacterium</taxon>
    </lineage>
</organism>